<dbReference type="FunFam" id="1.20.58.220:FF:000004">
    <property type="entry name" value="Phosphate-specific transport system accessory protein PhoU"/>
    <property type="match status" value="1"/>
</dbReference>
<dbReference type="NCBIfam" id="TIGR02135">
    <property type="entry name" value="phoU_full"/>
    <property type="match status" value="1"/>
</dbReference>
<evidence type="ECO:0000256" key="5">
    <source>
        <dbReference type="ARBA" id="ARBA00022490"/>
    </source>
</evidence>
<dbReference type="Proteomes" id="UP000005741">
    <property type="component" value="Chromosome"/>
</dbReference>
<dbReference type="RefSeq" id="WP_004075762.1">
    <property type="nucleotide sequence ID" value="NZ_CM001436.1"/>
</dbReference>
<organism evidence="9 10">
    <name type="scientific">Methanoplanus limicola DSM 2279</name>
    <dbReference type="NCBI Taxonomy" id="937775"/>
    <lineage>
        <taxon>Archaea</taxon>
        <taxon>Methanobacteriati</taxon>
        <taxon>Methanobacteriota</taxon>
        <taxon>Stenosarchaea group</taxon>
        <taxon>Methanomicrobia</taxon>
        <taxon>Methanomicrobiales</taxon>
        <taxon>Methanomicrobiaceae</taxon>
        <taxon>Methanoplanus</taxon>
    </lineage>
</organism>
<name>H1YY87_9EURY</name>
<dbReference type="InterPro" id="IPR028366">
    <property type="entry name" value="PhoU"/>
</dbReference>
<evidence type="ECO:0000259" key="8">
    <source>
        <dbReference type="Pfam" id="PF01895"/>
    </source>
</evidence>
<dbReference type="OrthoDB" id="7738at2157"/>
<evidence type="ECO:0000256" key="2">
    <source>
        <dbReference type="ARBA" id="ARBA00008107"/>
    </source>
</evidence>
<keyword evidence="6 7" id="KW-0592">Phosphate transport</keyword>
<protein>
    <recommendedName>
        <fullName evidence="7">Phosphate-specific transport system accessory protein PhoU</fullName>
    </recommendedName>
</protein>
<dbReference type="GO" id="GO:0030643">
    <property type="term" value="P:intracellular phosphate ion homeostasis"/>
    <property type="evidence" value="ECO:0007669"/>
    <property type="project" value="InterPro"/>
</dbReference>
<dbReference type="InterPro" id="IPR026022">
    <property type="entry name" value="PhoU_dom"/>
</dbReference>
<keyword evidence="4 7" id="KW-0813">Transport</keyword>
<evidence type="ECO:0000256" key="6">
    <source>
        <dbReference type="ARBA" id="ARBA00022592"/>
    </source>
</evidence>
<dbReference type="GO" id="GO:0005737">
    <property type="term" value="C:cytoplasm"/>
    <property type="evidence" value="ECO:0007669"/>
    <property type="project" value="UniProtKB-SubCell"/>
</dbReference>
<evidence type="ECO:0000313" key="10">
    <source>
        <dbReference type="Proteomes" id="UP000005741"/>
    </source>
</evidence>
<evidence type="ECO:0000313" key="9">
    <source>
        <dbReference type="EMBL" id="EHQ34182.1"/>
    </source>
</evidence>
<dbReference type="AlphaFoldDB" id="H1YY87"/>
<dbReference type="GO" id="GO:0006817">
    <property type="term" value="P:phosphate ion transport"/>
    <property type="evidence" value="ECO:0007669"/>
    <property type="project" value="UniProtKB-KW"/>
</dbReference>
<feature type="domain" description="PhoU" evidence="8">
    <location>
        <begin position="119"/>
        <end position="203"/>
    </location>
</feature>
<reference evidence="9 10" key="1">
    <citation type="submission" date="2011-10" db="EMBL/GenBank/DDBJ databases">
        <title>The Improved High-Quality Draft genome of Methanoplanus limicola DSM 2279.</title>
        <authorList>
            <consortium name="US DOE Joint Genome Institute (JGI-PGF)"/>
            <person name="Lucas S."/>
            <person name="Copeland A."/>
            <person name="Lapidus A."/>
            <person name="Glavina del Rio T."/>
            <person name="Dalin E."/>
            <person name="Tice H."/>
            <person name="Bruce D."/>
            <person name="Goodwin L."/>
            <person name="Pitluck S."/>
            <person name="Peters L."/>
            <person name="Mikhailova N."/>
            <person name="Lu M."/>
            <person name="Kyrpides N."/>
            <person name="Mavromatis K."/>
            <person name="Ivanova N."/>
            <person name="Markowitz V."/>
            <person name="Cheng J.-F."/>
            <person name="Hugenholtz P."/>
            <person name="Woyke T."/>
            <person name="Wu D."/>
            <person name="Wirth R."/>
            <person name="Brambilla E.-M."/>
            <person name="Klenk H.-P."/>
            <person name="Eisen J.A."/>
        </authorList>
    </citation>
    <scope>NUCLEOTIDE SEQUENCE [LARGE SCALE GENOMIC DNA]</scope>
    <source>
        <strain evidence="9 10">DSM 2279</strain>
    </source>
</reference>
<comment type="function">
    <text evidence="7">Plays a role in the regulation of phosphate uptake.</text>
</comment>
<comment type="subcellular location">
    <subcellularLocation>
        <location evidence="1 7">Cytoplasm</location>
    </subcellularLocation>
</comment>
<dbReference type="EMBL" id="CM001436">
    <property type="protein sequence ID" value="EHQ34182.1"/>
    <property type="molecule type" value="Genomic_DNA"/>
</dbReference>
<comment type="subunit">
    <text evidence="3 7">Homodimer.</text>
</comment>
<dbReference type="PANTHER" id="PTHR42930:SF3">
    <property type="entry name" value="PHOSPHATE-SPECIFIC TRANSPORT SYSTEM ACCESSORY PROTEIN PHOU"/>
    <property type="match status" value="1"/>
</dbReference>
<dbReference type="PIRSF" id="PIRSF003107">
    <property type="entry name" value="PhoU"/>
    <property type="match status" value="1"/>
</dbReference>
<dbReference type="HOGENOM" id="CLU_078518_3_0_2"/>
<evidence type="ECO:0000256" key="3">
    <source>
        <dbReference type="ARBA" id="ARBA00011738"/>
    </source>
</evidence>
<dbReference type="GO" id="GO:0045936">
    <property type="term" value="P:negative regulation of phosphate metabolic process"/>
    <property type="evidence" value="ECO:0007669"/>
    <property type="project" value="InterPro"/>
</dbReference>
<dbReference type="SUPFAM" id="SSF109755">
    <property type="entry name" value="PhoU-like"/>
    <property type="match status" value="1"/>
</dbReference>
<accession>H1YY87</accession>
<dbReference type="InParanoid" id="H1YY87"/>
<keyword evidence="5 7" id="KW-0963">Cytoplasm</keyword>
<dbReference type="Pfam" id="PF01895">
    <property type="entry name" value="PhoU"/>
    <property type="match status" value="2"/>
</dbReference>
<evidence type="ECO:0000256" key="4">
    <source>
        <dbReference type="ARBA" id="ARBA00022448"/>
    </source>
</evidence>
<dbReference type="FunCoup" id="H1YY87">
    <property type="interactions" value="2"/>
</dbReference>
<proteinExistence type="inferred from homology"/>
<dbReference type="Gene3D" id="1.20.58.220">
    <property type="entry name" value="Phosphate transport system protein phou homolog 2, domain 2"/>
    <property type="match status" value="1"/>
</dbReference>
<evidence type="ECO:0000256" key="7">
    <source>
        <dbReference type="PIRNR" id="PIRNR003107"/>
    </source>
</evidence>
<dbReference type="PANTHER" id="PTHR42930">
    <property type="entry name" value="PHOSPHATE-SPECIFIC TRANSPORT SYSTEM ACCESSORY PROTEIN PHOU"/>
    <property type="match status" value="1"/>
</dbReference>
<comment type="similarity">
    <text evidence="2 7">Belongs to the PhoU family.</text>
</comment>
<keyword evidence="10" id="KW-1185">Reference proteome</keyword>
<gene>
    <name evidence="9" type="ORF">Metlim_0029</name>
</gene>
<feature type="domain" description="PhoU" evidence="8">
    <location>
        <begin position="16"/>
        <end position="104"/>
    </location>
</feature>
<dbReference type="InterPro" id="IPR038078">
    <property type="entry name" value="PhoU-like_sf"/>
</dbReference>
<sequence length="216" mass="24945">MSDKLHSELGKLRNDIIEMGEFSLGMFSESLDALKKLDRDLAEKVDAKKVRLSEFSDDIEERTMRILTLYQPVADDIRAIFCIIQMNTTLYRLGRNGREIARLVMILPESPHLGIIKSLSHMAECVISMHRDVLDAYSSGDSAKLTNLLRRDDDVDNMQGSIFRESLTYMMEDNRNISRCIEYVMVSRYLERMGDHACLMGEKVYYMIEGEKLEIN</sequence>
<evidence type="ECO:0000256" key="1">
    <source>
        <dbReference type="ARBA" id="ARBA00004496"/>
    </source>
</evidence>
<dbReference type="STRING" id="937775.Metlim_0029"/>